<keyword evidence="2 8" id="KW-0378">Hydrolase</keyword>
<dbReference type="Gene3D" id="2.60.120.260">
    <property type="entry name" value="Galactose-binding domain-like"/>
    <property type="match status" value="1"/>
</dbReference>
<proteinExistence type="inferred from homology"/>
<dbReference type="InterPro" id="IPR002884">
    <property type="entry name" value="P_dom"/>
</dbReference>
<keyword evidence="9" id="KW-1185">Reference proteome</keyword>
<evidence type="ECO:0000256" key="6">
    <source>
        <dbReference type="SAM" id="Phobius"/>
    </source>
</evidence>
<feature type="transmembrane region" description="Helical" evidence="6">
    <location>
        <begin position="349"/>
        <end position="368"/>
    </location>
</feature>
<dbReference type="Gene3D" id="3.40.50.200">
    <property type="entry name" value="Peptidase S8/S53 domain"/>
    <property type="match status" value="1"/>
</dbReference>
<dbReference type="Pfam" id="PF00082">
    <property type="entry name" value="Peptidase_S8"/>
    <property type="match status" value="1"/>
</dbReference>
<keyword evidence="6" id="KW-1133">Transmembrane helix</keyword>
<dbReference type="PROSITE" id="PS51829">
    <property type="entry name" value="P_HOMO_B"/>
    <property type="match status" value="1"/>
</dbReference>
<keyword evidence="1" id="KW-0645">Protease</keyword>
<dbReference type="Proteomes" id="UP001479436">
    <property type="component" value="Unassembled WGS sequence"/>
</dbReference>
<dbReference type="Pfam" id="PF01483">
    <property type="entry name" value="P_proprotein"/>
    <property type="match status" value="1"/>
</dbReference>
<evidence type="ECO:0000256" key="5">
    <source>
        <dbReference type="SAM" id="MobiDB-lite"/>
    </source>
</evidence>
<dbReference type="SUPFAM" id="SSF52743">
    <property type="entry name" value="Subtilisin-like"/>
    <property type="match status" value="1"/>
</dbReference>
<dbReference type="PANTHER" id="PTHR42884:SF14">
    <property type="entry name" value="NEUROENDOCRINE CONVERTASE 1"/>
    <property type="match status" value="1"/>
</dbReference>
<evidence type="ECO:0000256" key="2">
    <source>
        <dbReference type="ARBA" id="ARBA00022801"/>
    </source>
</evidence>
<evidence type="ECO:0000259" key="7">
    <source>
        <dbReference type="PROSITE" id="PS51829"/>
    </source>
</evidence>
<dbReference type="InterPro" id="IPR000209">
    <property type="entry name" value="Peptidase_S8/S53_dom"/>
</dbReference>
<organism evidence="8 9">
    <name type="scientific">Basidiobolus ranarum</name>
    <dbReference type="NCBI Taxonomy" id="34480"/>
    <lineage>
        <taxon>Eukaryota</taxon>
        <taxon>Fungi</taxon>
        <taxon>Fungi incertae sedis</taxon>
        <taxon>Zoopagomycota</taxon>
        <taxon>Entomophthoromycotina</taxon>
        <taxon>Basidiobolomycetes</taxon>
        <taxon>Basidiobolales</taxon>
        <taxon>Basidiobolaceae</taxon>
        <taxon>Basidiobolus</taxon>
    </lineage>
</organism>
<comment type="caution">
    <text evidence="8">The sequence shown here is derived from an EMBL/GenBank/DDBJ whole genome shotgun (WGS) entry which is preliminary data.</text>
</comment>
<feature type="compositionally biased region" description="Polar residues" evidence="5">
    <location>
        <begin position="392"/>
        <end position="414"/>
    </location>
</feature>
<dbReference type="EMBL" id="JASJQH010002655">
    <property type="protein sequence ID" value="KAK9760030.1"/>
    <property type="molecule type" value="Genomic_DNA"/>
</dbReference>
<dbReference type="PANTHER" id="PTHR42884">
    <property type="entry name" value="PROPROTEIN CONVERTASE SUBTILISIN/KEXIN-RELATED"/>
    <property type="match status" value="1"/>
</dbReference>
<name>A0ABR2WEW2_9FUNG</name>
<accession>A0ABR2WEW2</accession>
<sequence length="420" mass="46107">MEGPSKVISDALVSGITKGRGGKGSIFVFATGNGGEYGDNCNFDGYANSIYTVSIGAIDRYDDRPFYSEQCSAQLAVTYSSSTEGDGIYTTDVGKEACTDSHGGTSAAAPLAAGLFALVLSIRPDLHWRDIQHLAVRTAQPFSLDDPDWQPTTSGRKFNHKYGYGKLDAYRIVEESKTYNSIGPQVQLCSGSLEVNQRIPSSSTGIKQEFVMSAEVARKNFLNLLEHVTVTLNIEHQRRGDIEVYLISPNNVTSILSPGRQFDESEEGFENWTFMSVKHWDESIVGTWTLLIVDDQNLDKVGTLQSWSLSFYGARYDPVMERSEDIETHGAARNPNLTSKSQQPIISSMYPIIAVFGAATLIVVASAYRLHRVNTQTAGDYSKLQDTEQETSFTQSLLNTTESSKSTDLTQGTENDGDIE</sequence>
<dbReference type="SUPFAM" id="SSF49785">
    <property type="entry name" value="Galactose-binding domain-like"/>
    <property type="match status" value="1"/>
</dbReference>
<comment type="similarity">
    <text evidence="4">Belongs to the peptidase S8 family.</text>
</comment>
<evidence type="ECO:0000313" key="8">
    <source>
        <dbReference type="EMBL" id="KAK9760030.1"/>
    </source>
</evidence>
<keyword evidence="6" id="KW-0812">Transmembrane</keyword>
<dbReference type="InterPro" id="IPR036852">
    <property type="entry name" value="Peptidase_S8/S53_dom_sf"/>
</dbReference>
<reference evidence="8 9" key="1">
    <citation type="submission" date="2023-04" db="EMBL/GenBank/DDBJ databases">
        <title>Genome of Basidiobolus ranarum AG-B5.</title>
        <authorList>
            <person name="Stajich J.E."/>
            <person name="Carter-House D."/>
            <person name="Gryganskyi A."/>
        </authorList>
    </citation>
    <scope>NUCLEOTIDE SEQUENCE [LARGE SCALE GENOMIC DNA]</scope>
    <source>
        <strain evidence="8 9">AG-B5</strain>
    </source>
</reference>
<evidence type="ECO:0000256" key="1">
    <source>
        <dbReference type="ARBA" id="ARBA00022670"/>
    </source>
</evidence>
<dbReference type="PROSITE" id="PS00138">
    <property type="entry name" value="SUBTILASE_SER"/>
    <property type="match status" value="1"/>
</dbReference>
<dbReference type="EC" id="3.4.21.61" evidence="8"/>
<protein>
    <submittedName>
        <fullName evidence="8">Pheromone processing endoprotease</fullName>
        <ecNumber evidence="8">3.4.21.61</ecNumber>
    </submittedName>
</protein>
<gene>
    <name evidence="8" type="primary">KEX2_7</name>
    <name evidence="8" type="ORF">K7432_016361</name>
</gene>
<feature type="domain" description="P/Homo B" evidence="7">
    <location>
        <begin position="182"/>
        <end position="317"/>
    </location>
</feature>
<evidence type="ECO:0000313" key="9">
    <source>
        <dbReference type="Proteomes" id="UP001479436"/>
    </source>
</evidence>
<feature type="region of interest" description="Disordered" evidence="5">
    <location>
        <begin position="392"/>
        <end position="420"/>
    </location>
</feature>
<evidence type="ECO:0000256" key="3">
    <source>
        <dbReference type="ARBA" id="ARBA00022825"/>
    </source>
</evidence>
<dbReference type="InterPro" id="IPR008979">
    <property type="entry name" value="Galactose-bd-like_sf"/>
</dbReference>
<keyword evidence="3" id="KW-0720">Serine protease</keyword>
<dbReference type="GO" id="GO:0004252">
    <property type="term" value="F:serine-type endopeptidase activity"/>
    <property type="evidence" value="ECO:0007669"/>
    <property type="project" value="UniProtKB-EC"/>
</dbReference>
<evidence type="ECO:0000256" key="4">
    <source>
        <dbReference type="PROSITE-ProRule" id="PRU01240"/>
    </source>
</evidence>
<dbReference type="InterPro" id="IPR023828">
    <property type="entry name" value="Peptidase_S8_Ser-AS"/>
</dbReference>
<comment type="caution">
    <text evidence="4">Lacks conserved residue(s) required for the propagation of feature annotation.</text>
</comment>
<keyword evidence="6" id="KW-0472">Membrane</keyword>
<dbReference type="PROSITE" id="PS51892">
    <property type="entry name" value="SUBTILASE"/>
    <property type="match status" value="1"/>
</dbReference>